<evidence type="ECO:0000313" key="2">
    <source>
        <dbReference type="EnsemblPlants" id="KEH39516"/>
    </source>
</evidence>
<gene>
    <name evidence="1" type="ordered locus">MTR_2g099985</name>
</gene>
<reference evidence="2" key="3">
    <citation type="submission" date="2015-04" db="UniProtKB">
        <authorList>
            <consortium name="EnsemblPlants"/>
        </authorList>
    </citation>
    <scope>IDENTIFICATION</scope>
    <source>
        <strain evidence="2">cv. Jemalong A17</strain>
    </source>
</reference>
<evidence type="ECO:0000313" key="1">
    <source>
        <dbReference type="EMBL" id="KEH39516.1"/>
    </source>
</evidence>
<evidence type="ECO:0000313" key="3">
    <source>
        <dbReference type="Proteomes" id="UP000002051"/>
    </source>
</evidence>
<protein>
    <submittedName>
        <fullName evidence="1 2">Uncharacterized protein</fullName>
    </submittedName>
</protein>
<name>A0A072VD39_MEDTR</name>
<dbReference type="EMBL" id="CM001218">
    <property type="protein sequence ID" value="KEH39516.1"/>
    <property type="molecule type" value="Genomic_DNA"/>
</dbReference>
<reference evidence="1 3" key="2">
    <citation type="journal article" date="2014" name="BMC Genomics">
        <title>An improved genome release (version Mt4.0) for the model legume Medicago truncatula.</title>
        <authorList>
            <person name="Tang H."/>
            <person name="Krishnakumar V."/>
            <person name="Bidwell S."/>
            <person name="Rosen B."/>
            <person name="Chan A."/>
            <person name="Zhou S."/>
            <person name="Gentzbittel L."/>
            <person name="Childs K.L."/>
            <person name="Yandell M."/>
            <person name="Gundlach H."/>
            <person name="Mayer K.F."/>
            <person name="Schwartz D.C."/>
            <person name="Town C.D."/>
        </authorList>
    </citation>
    <scope>GENOME REANNOTATION</scope>
    <source>
        <strain evidence="1">A17</strain>
        <strain evidence="2 3">cv. Jemalong A17</strain>
    </source>
</reference>
<dbReference type="AlphaFoldDB" id="A0A072VD39"/>
<reference evidence="1 3" key="1">
    <citation type="journal article" date="2011" name="Nature">
        <title>The Medicago genome provides insight into the evolution of rhizobial symbioses.</title>
        <authorList>
            <person name="Young N.D."/>
            <person name="Debelle F."/>
            <person name="Oldroyd G.E."/>
            <person name="Geurts R."/>
            <person name="Cannon S.B."/>
            <person name="Udvardi M.K."/>
            <person name="Benedito V.A."/>
            <person name="Mayer K.F."/>
            <person name="Gouzy J."/>
            <person name="Schoof H."/>
            <person name="Van de Peer Y."/>
            <person name="Proost S."/>
            <person name="Cook D.R."/>
            <person name="Meyers B.C."/>
            <person name="Spannagl M."/>
            <person name="Cheung F."/>
            <person name="De Mita S."/>
            <person name="Krishnakumar V."/>
            <person name="Gundlach H."/>
            <person name="Zhou S."/>
            <person name="Mudge J."/>
            <person name="Bharti A.K."/>
            <person name="Murray J.D."/>
            <person name="Naoumkina M.A."/>
            <person name="Rosen B."/>
            <person name="Silverstein K.A."/>
            <person name="Tang H."/>
            <person name="Rombauts S."/>
            <person name="Zhao P.X."/>
            <person name="Zhou P."/>
            <person name="Barbe V."/>
            <person name="Bardou P."/>
            <person name="Bechner M."/>
            <person name="Bellec A."/>
            <person name="Berger A."/>
            <person name="Berges H."/>
            <person name="Bidwell S."/>
            <person name="Bisseling T."/>
            <person name="Choisne N."/>
            <person name="Couloux A."/>
            <person name="Denny R."/>
            <person name="Deshpande S."/>
            <person name="Dai X."/>
            <person name="Doyle J.J."/>
            <person name="Dudez A.M."/>
            <person name="Farmer A.D."/>
            <person name="Fouteau S."/>
            <person name="Franken C."/>
            <person name="Gibelin C."/>
            <person name="Gish J."/>
            <person name="Goldstein S."/>
            <person name="Gonzalez A.J."/>
            <person name="Green P.J."/>
            <person name="Hallab A."/>
            <person name="Hartog M."/>
            <person name="Hua A."/>
            <person name="Humphray S.J."/>
            <person name="Jeong D.H."/>
            <person name="Jing Y."/>
            <person name="Jocker A."/>
            <person name="Kenton S.M."/>
            <person name="Kim D.J."/>
            <person name="Klee K."/>
            <person name="Lai H."/>
            <person name="Lang C."/>
            <person name="Lin S."/>
            <person name="Macmil S.L."/>
            <person name="Magdelenat G."/>
            <person name="Matthews L."/>
            <person name="McCorrison J."/>
            <person name="Monaghan E.L."/>
            <person name="Mun J.H."/>
            <person name="Najar F.Z."/>
            <person name="Nicholson C."/>
            <person name="Noirot C."/>
            <person name="O'Bleness M."/>
            <person name="Paule C.R."/>
            <person name="Poulain J."/>
            <person name="Prion F."/>
            <person name="Qin B."/>
            <person name="Qu C."/>
            <person name="Retzel E.F."/>
            <person name="Riddle C."/>
            <person name="Sallet E."/>
            <person name="Samain S."/>
            <person name="Samson N."/>
            <person name="Sanders I."/>
            <person name="Saurat O."/>
            <person name="Scarpelli C."/>
            <person name="Schiex T."/>
            <person name="Segurens B."/>
            <person name="Severin A.J."/>
            <person name="Sherrier D.J."/>
            <person name="Shi R."/>
            <person name="Sims S."/>
            <person name="Singer S.R."/>
            <person name="Sinharoy S."/>
            <person name="Sterck L."/>
            <person name="Viollet A."/>
            <person name="Wang B.B."/>
            <person name="Wang K."/>
            <person name="Wang M."/>
            <person name="Wang X."/>
            <person name="Warfsmann J."/>
            <person name="Weissenbach J."/>
            <person name="White D.D."/>
            <person name="White J.D."/>
            <person name="Wiley G.B."/>
            <person name="Wincker P."/>
            <person name="Xing Y."/>
            <person name="Yang L."/>
            <person name="Yao Z."/>
            <person name="Ying F."/>
            <person name="Zhai J."/>
            <person name="Zhou L."/>
            <person name="Zuber A."/>
            <person name="Denarie J."/>
            <person name="Dixon R.A."/>
            <person name="May G.D."/>
            <person name="Schwartz D.C."/>
            <person name="Rogers J."/>
            <person name="Quetier F."/>
            <person name="Town C.D."/>
            <person name="Roe B.A."/>
        </authorList>
    </citation>
    <scope>NUCLEOTIDE SEQUENCE [LARGE SCALE GENOMIC DNA]</scope>
    <source>
        <strain evidence="1">A17</strain>
        <strain evidence="2 3">cv. Jemalong A17</strain>
    </source>
</reference>
<proteinExistence type="predicted"/>
<sequence>MGLNDGILDFEGRSPVCVAQKLGFNIGTCSIDSNSIECEIYVTKHHFLIWYTIATNKNYTILSGKNAHNILEGHLTYLYFRRKPQTLRMSTLSSLLLINDHWVAKVVHYNILKMKM</sequence>
<dbReference type="HOGENOM" id="CLU_2100481_0_0_1"/>
<keyword evidence="3" id="KW-1185">Reference proteome</keyword>
<dbReference type="Proteomes" id="UP000002051">
    <property type="component" value="Chromosome 2"/>
</dbReference>
<accession>A0A072VD39</accession>
<organism evidence="1 3">
    <name type="scientific">Medicago truncatula</name>
    <name type="common">Barrel medic</name>
    <name type="synonym">Medicago tribuloides</name>
    <dbReference type="NCBI Taxonomy" id="3880"/>
    <lineage>
        <taxon>Eukaryota</taxon>
        <taxon>Viridiplantae</taxon>
        <taxon>Streptophyta</taxon>
        <taxon>Embryophyta</taxon>
        <taxon>Tracheophyta</taxon>
        <taxon>Spermatophyta</taxon>
        <taxon>Magnoliopsida</taxon>
        <taxon>eudicotyledons</taxon>
        <taxon>Gunneridae</taxon>
        <taxon>Pentapetalae</taxon>
        <taxon>rosids</taxon>
        <taxon>fabids</taxon>
        <taxon>Fabales</taxon>
        <taxon>Fabaceae</taxon>
        <taxon>Papilionoideae</taxon>
        <taxon>50 kb inversion clade</taxon>
        <taxon>NPAAA clade</taxon>
        <taxon>Hologalegina</taxon>
        <taxon>IRL clade</taxon>
        <taxon>Trifolieae</taxon>
        <taxon>Medicago</taxon>
    </lineage>
</organism>
<dbReference type="EnsemblPlants" id="KEH39516">
    <property type="protein sequence ID" value="KEH39516"/>
    <property type="gene ID" value="MTR_2g099985"/>
</dbReference>